<accession>A0A0C2TD35</accession>
<dbReference type="HOGENOM" id="CLU_1906220_0_0_1"/>
<reference evidence="1 2" key="1">
    <citation type="submission" date="2014-04" db="EMBL/GenBank/DDBJ databases">
        <title>Evolutionary Origins and Diversification of the Mycorrhizal Mutualists.</title>
        <authorList>
            <consortium name="DOE Joint Genome Institute"/>
            <consortium name="Mycorrhizal Genomics Consortium"/>
            <person name="Kohler A."/>
            <person name="Kuo A."/>
            <person name="Nagy L.G."/>
            <person name="Floudas D."/>
            <person name="Copeland A."/>
            <person name="Barry K.W."/>
            <person name="Cichocki N."/>
            <person name="Veneault-Fourrey C."/>
            <person name="LaButti K."/>
            <person name="Lindquist E.A."/>
            <person name="Lipzen A."/>
            <person name="Lundell T."/>
            <person name="Morin E."/>
            <person name="Murat C."/>
            <person name="Riley R."/>
            <person name="Ohm R."/>
            <person name="Sun H."/>
            <person name="Tunlid A."/>
            <person name="Henrissat B."/>
            <person name="Grigoriev I.V."/>
            <person name="Hibbett D.S."/>
            <person name="Martin F."/>
        </authorList>
    </citation>
    <scope>NUCLEOTIDE SEQUENCE [LARGE SCALE GENOMIC DNA]</scope>
    <source>
        <strain evidence="1 2">Koide BX008</strain>
    </source>
</reference>
<sequence>MALKSSQKDFEAAVLQRESVAPVYSRLIALSSLVNPGLNIDGQGTIEFPVSMQNLVPQLFHRPEPEDGSQWEMESKYVRFDNSNWEQFLRDAMRRNCDIKGSSAQEHAVQFEFRKLVLFDAGSRRVLLLGRLR</sequence>
<dbReference type="AlphaFoldDB" id="A0A0C2TD35"/>
<dbReference type="Proteomes" id="UP000054549">
    <property type="component" value="Unassembled WGS sequence"/>
</dbReference>
<organism evidence="1 2">
    <name type="scientific">Amanita muscaria (strain Koide BX008)</name>
    <dbReference type="NCBI Taxonomy" id="946122"/>
    <lineage>
        <taxon>Eukaryota</taxon>
        <taxon>Fungi</taxon>
        <taxon>Dikarya</taxon>
        <taxon>Basidiomycota</taxon>
        <taxon>Agaricomycotina</taxon>
        <taxon>Agaricomycetes</taxon>
        <taxon>Agaricomycetidae</taxon>
        <taxon>Agaricales</taxon>
        <taxon>Pluteineae</taxon>
        <taxon>Amanitaceae</taxon>
        <taxon>Amanita</taxon>
    </lineage>
</organism>
<protein>
    <submittedName>
        <fullName evidence="1">Uncharacterized protein</fullName>
    </submittedName>
</protein>
<dbReference type="OrthoDB" id="124582at2759"/>
<name>A0A0C2TD35_AMAMK</name>
<gene>
    <name evidence="1" type="ORF">M378DRAFT_178663</name>
</gene>
<keyword evidence="2" id="KW-1185">Reference proteome</keyword>
<proteinExistence type="predicted"/>
<evidence type="ECO:0000313" key="1">
    <source>
        <dbReference type="EMBL" id="KIL64719.1"/>
    </source>
</evidence>
<evidence type="ECO:0000313" key="2">
    <source>
        <dbReference type="Proteomes" id="UP000054549"/>
    </source>
</evidence>
<dbReference type="EMBL" id="KN818247">
    <property type="protein sequence ID" value="KIL64719.1"/>
    <property type="molecule type" value="Genomic_DNA"/>
</dbReference>
<dbReference type="InParanoid" id="A0A0C2TD35"/>